<evidence type="ECO:0000313" key="3">
    <source>
        <dbReference type="Proteomes" id="UP000287651"/>
    </source>
</evidence>
<evidence type="ECO:0000256" key="1">
    <source>
        <dbReference type="SAM" id="MobiDB-lite"/>
    </source>
</evidence>
<dbReference type="EMBL" id="AMZH03010422">
    <property type="protein sequence ID" value="RRT54785.1"/>
    <property type="molecule type" value="Genomic_DNA"/>
</dbReference>
<dbReference type="AlphaFoldDB" id="A0A426YSW0"/>
<name>A0A426YSW0_ENSVE</name>
<dbReference type="Proteomes" id="UP000287651">
    <property type="component" value="Unassembled WGS sequence"/>
</dbReference>
<comment type="caution">
    <text evidence="2">The sequence shown here is derived from an EMBL/GenBank/DDBJ whole genome shotgun (WGS) entry which is preliminary data.</text>
</comment>
<sequence>MTGAMKLQSDDGPRSSLSIGPGSHDAMGSRRSSLGDLPKGSGSSPGTLREIAGRRSEDSSQECRRLPDRREYFRRLTRPGPTGKLPVRLSHPGRLVNHPYLDFRI</sequence>
<evidence type="ECO:0000313" key="2">
    <source>
        <dbReference type="EMBL" id="RRT54785.1"/>
    </source>
</evidence>
<reference evidence="2 3" key="1">
    <citation type="journal article" date="2014" name="Agronomy (Basel)">
        <title>A Draft Genome Sequence for Ensete ventricosum, the Drought-Tolerant Tree Against Hunger.</title>
        <authorList>
            <person name="Harrison J."/>
            <person name="Moore K.A."/>
            <person name="Paszkiewicz K."/>
            <person name="Jones T."/>
            <person name="Grant M."/>
            <person name="Ambacheew D."/>
            <person name="Muzemil S."/>
            <person name="Studholme D.J."/>
        </authorList>
    </citation>
    <scope>NUCLEOTIDE SEQUENCE [LARGE SCALE GENOMIC DNA]</scope>
</reference>
<proteinExistence type="predicted"/>
<accession>A0A426YSW0</accession>
<gene>
    <name evidence="2" type="ORF">B296_00032555</name>
</gene>
<feature type="compositionally biased region" description="Basic and acidic residues" evidence="1">
    <location>
        <begin position="51"/>
        <end position="74"/>
    </location>
</feature>
<feature type="region of interest" description="Disordered" evidence="1">
    <location>
        <begin position="1"/>
        <end position="93"/>
    </location>
</feature>
<protein>
    <submittedName>
        <fullName evidence="2">Uncharacterized protein</fullName>
    </submittedName>
</protein>
<organism evidence="2 3">
    <name type="scientific">Ensete ventricosum</name>
    <name type="common">Abyssinian banana</name>
    <name type="synonym">Musa ensete</name>
    <dbReference type="NCBI Taxonomy" id="4639"/>
    <lineage>
        <taxon>Eukaryota</taxon>
        <taxon>Viridiplantae</taxon>
        <taxon>Streptophyta</taxon>
        <taxon>Embryophyta</taxon>
        <taxon>Tracheophyta</taxon>
        <taxon>Spermatophyta</taxon>
        <taxon>Magnoliopsida</taxon>
        <taxon>Liliopsida</taxon>
        <taxon>Zingiberales</taxon>
        <taxon>Musaceae</taxon>
        <taxon>Ensete</taxon>
    </lineage>
</organism>